<evidence type="ECO:0000256" key="5">
    <source>
        <dbReference type="ARBA" id="ARBA00022842"/>
    </source>
</evidence>
<dbReference type="GO" id="GO:0008270">
    <property type="term" value="F:zinc ion binding"/>
    <property type="evidence" value="ECO:0007669"/>
    <property type="project" value="UniProtKB-KW"/>
</dbReference>
<feature type="domain" description="CCHC-type" evidence="8">
    <location>
        <begin position="1294"/>
        <end position="1310"/>
    </location>
</feature>
<name>A0A6P9BSS0_PANGU</name>
<evidence type="ECO:0000256" key="2">
    <source>
        <dbReference type="ARBA" id="ARBA00001946"/>
    </source>
</evidence>
<dbReference type="InterPro" id="IPR043519">
    <property type="entry name" value="NT_sf"/>
</dbReference>
<feature type="compositionally biased region" description="Polar residues" evidence="7">
    <location>
        <begin position="1371"/>
        <end position="1406"/>
    </location>
</feature>
<keyword evidence="4" id="KW-0479">Metal-binding</keyword>
<evidence type="ECO:0000313" key="9">
    <source>
        <dbReference type="Proteomes" id="UP001652622"/>
    </source>
</evidence>
<comment type="cofactor">
    <cofactor evidence="2">
        <name>Mg(2+)</name>
        <dbReference type="ChEBI" id="CHEBI:18420"/>
    </cofactor>
</comment>
<keyword evidence="10" id="KW-0548">Nucleotidyltransferase</keyword>
<dbReference type="CDD" id="cd05402">
    <property type="entry name" value="NT_PAP_TUTase"/>
    <property type="match status" value="2"/>
</dbReference>
<proteinExistence type="predicted"/>
<dbReference type="GO" id="GO:0031123">
    <property type="term" value="P:RNA 3'-end processing"/>
    <property type="evidence" value="ECO:0007669"/>
    <property type="project" value="TreeGrafter"/>
</dbReference>
<dbReference type="Gene3D" id="4.10.60.10">
    <property type="entry name" value="Zinc finger, CCHC-type"/>
    <property type="match status" value="1"/>
</dbReference>
<feature type="region of interest" description="Disordered" evidence="7">
    <location>
        <begin position="1270"/>
        <end position="1291"/>
    </location>
</feature>
<dbReference type="GeneID" id="117664230"/>
<dbReference type="Pfam" id="PF00098">
    <property type="entry name" value="zf-CCHC"/>
    <property type="match status" value="2"/>
</dbReference>
<evidence type="ECO:0000256" key="4">
    <source>
        <dbReference type="ARBA" id="ARBA00022723"/>
    </source>
</evidence>
<dbReference type="FunFam" id="1.10.1410.10:FF:000002">
    <property type="entry name" value="terminal uridylyltransferase 4 isoform X1"/>
    <property type="match status" value="1"/>
</dbReference>
<accession>A0A6P9BSS0</accession>
<feature type="compositionally biased region" description="Basic and acidic residues" evidence="7">
    <location>
        <begin position="1273"/>
        <end position="1291"/>
    </location>
</feature>
<dbReference type="Pfam" id="PF22600">
    <property type="entry name" value="MTPAP-like_central"/>
    <property type="match status" value="1"/>
</dbReference>
<dbReference type="GO" id="GO:0050265">
    <property type="term" value="F:RNA uridylyltransferase activity"/>
    <property type="evidence" value="ECO:0007669"/>
    <property type="project" value="TreeGrafter"/>
</dbReference>
<dbReference type="GO" id="GO:0003676">
    <property type="term" value="F:nucleic acid binding"/>
    <property type="evidence" value="ECO:0007669"/>
    <property type="project" value="InterPro"/>
</dbReference>
<dbReference type="CTD" id="23318"/>
<feature type="domain" description="CCHC-type" evidence="8">
    <location>
        <begin position="1251"/>
        <end position="1266"/>
    </location>
</feature>
<dbReference type="Pfam" id="PF19088">
    <property type="entry name" value="TUTase"/>
    <property type="match status" value="1"/>
</dbReference>
<reference evidence="10" key="1">
    <citation type="submission" date="2025-08" db="UniProtKB">
        <authorList>
            <consortium name="RefSeq"/>
        </authorList>
    </citation>
    <scope>IDENTIFICATION</scope>
    <source>
        <tissue evidence="10">Blood</tissue>
    </source>
</reference>
<dbReference type="Proteomes" id="UP001652622">
    <property type="component" value="Unplaced"/>
</dbReference>
<dbReference type="SMART" id="SM00343">
    <property type="entry name" value="ZnF_C2HC"/>
    <property type="match status" value="3"/>
</dbReference>
<sequence length="1508" mass="171755">MEEGKIPKCGNHDIRKSTRIVCEESKTARAVTNQNYKTNRNDKSIKEVGKSSTNGNSFKKIKQNDVCPEKSGENKSRKTNSCIPGYKDMGSGLQDQNHSKGKRLPNVSTAVENQKALKVQLAHENLPTSHILENGASTEILPTAQRGTPESENPLREDTSKINVNLCSDSEKSDLDLRSVEETSEDYCKIKNSDSAKESKSESDYLENVAVVDESTLIEEEQLGLKQAEERLERDYIIRLEKRSPEYSNCQYLCKLCLVHIENIQGAHKHIKEKRHKKNIMEKQEENELRALPSPSPVQVAALNYMLMEAAKEKGISDDDFKVRQEIVYDMEKIIQQSLPECSLRMYGSCLTRFAFKTSDVNIDIKFPSTMTHPDVLIQVLDILKNTGSYSDVESDFHAKVPVVFCKDVKSGLTCKVSAGNDVACLTTDLLAALGKLEPVLVPLVLAFRYWARLCHIDCQAEGGIPSYSFALMVIFFLQQREPRILPSYLGNWIEGFDSKKADDYQLKGIKDKKFVVWEYKLSNNGGKNLNTVEGKSKGEQQRNGNKSTAALEPDVQNNPKEKKGHSPLSLEIPHQISLGQLWLELLKFYTLEFALEEHVISIRVQELLTRENKNWPKRRIAIEDPFALKRNVARSLNSQMVFEYILERFRTAYKYFACPQSKDETKPKTDTKKKEKGKIGSKRTGEPVINCCLPQQANVTGKHKPGHGSNLQECKFNECNEMESMTRRCTEKLKSFLVNSEIINTDSGDKEETTLFITNECCELEHKSLKRKDDQEFSAEEELSHCCVFNEHKSLDTDSVSGLSDTERLDSVMEYPTDSMCSGTSISATSHNCKVVEETQDIRDEVTTEDMHYVFDKFILTSGKPPTIVCSICKRDGHSKNDCPEDFKKIDLNPLPPMTNRFREILDLVCKRCFDELSPPFSEQQNREQILASLERFIRKEYNDKARLCLFGSSKNGFGFRDSDLDICMTLEGYENAEKLNCKEIIESLAKVLKKHPGLKNILPITTAKVPIVKFEHRQSGLEGDISLYNTLAQHNTRMLATYAAIDPRVQYLGYTMKVFAKRCDIGDASRGSLSSYAYILMVLYFLQQREPPVIPVLQEIFDGQQIPQRMVDGWNAFFFDDTDELKKRLPSLGKNTESLGELWLGLLRFYTEEFDFKEYVISIRQKKLLTTFEKQWTSKCIAIEDPFDLNHNLGAGVSRKMTNFIMKALINGRKLFGTPYYPISGREAEYFFNSKVLTDGELAPNDRCCRVCGKIGHYMKDCPKRRRVKKKENERDDEKEVKEEERDTREKRCFMCGDMGHVRRDCPEFKQTRQRSNGVAASQLVRTLVNSQQVTGSIQQQVERPLRTRQPSECSDSHQPSYSPQPQQFTQNSSPPASINQTQPQSISQSKHTLPPQQGAQSPHQVQLPLFNFAQSPPDQGFQGQFGKGNPPPPIPWDHGATTHFPLLRGTWPYSISPNYMQQGNASYPLNKPFYPQAGLLMQNQRFSLLSQGHPHLNMNFIQQKK</sequence>
<protein>
    <submittedName>
        <fullName evidence="10">Terminal uridylyltransferase 4 isoform X2</fullName>
    </submittedName>
</protein>
<feature type="compositionally biased region" description="Basic and acidic residues" evidence="7">
    <location>
        <begin position="663"/>
        <end position="674"/>
    </location>
</feature>
<keyword evidence="6" id="KW-0863">Zinc-finger</keyword>
<keyword evidence="6" id="KW-0862">Zinc</keyword>
<dbReference type="InterPro" id="IPR001878">
    <property type="entry name" value="Znf_CCHC"/>
</dbReference>
<dbReference type="RefSeq" id="XP_034270976.1">
    <property type="nucleotide sequence ID" value="XM_034415085.2"/>
</dbReference>
<evidence type="ECO:0000256" key="3">
    <source>
        <dbReference type="ARBA" id="ARBA00022679"/>
    </source>
</evidence>
<dbReference type="SUPFAM" id="SSF81301">
    <property type="entry name" value="Nucleotidyltransferase"/>
    <property type="match status" value="2"/>
</dbReference>
<dbReference type="Pfam" id="PF03828">
    <property type="entry name" value="PAP_assoc"/>
    <property type="match status" value="2"/>
</dbReference>
<feature type="compositionally biased region" description="Polar residues" evidence="7">
    <location>
        <begin position="1334"/>
        <end position="1344"/>
    </location>
</feature>
<evidence type="ECO:0000256" key="1">
    <source>
        <dbReference type="ARBA" id="ARBA00001936"/>
    </source>
</evidence>
<keyword evidence="5" id="KW-0460">Magnesium</keyword>
<feature type="region of interest" description="Disordered" evidence="7">
    <location>
        <begin position="1334"/>
        <end position="1406"/>
    </location>
</feature>
<dbReference type="OrthoDB" id="419694at2759"/>
<evidence type="ECO:0000313" key="10">
    <source>
        <dbReference type="RefSeq" id="XP_034270976.1"/>
    </source>
</evidence>
<feature type="region of interest" description="Disordered" evidence="7">
    <location>
        <begin position="32"/>
        <end position="85"/>
    </location>
</feature>
<dbReference type="PROSITE" id="PS50158">
    <property type="entry name" value="ZF_CCHC"/>
    <property type="match status" value="2"/>
</dbReference>
<dbReference type="SUPFAM" id="SSF57756">
    <property type="entry name" value="Retrovirus zinc finger-like domains"/>
    <property type="match status" value="2"/>
</dbReference>
<evidence type="ECO:0000259" key="8">
    <source>
        <dbReference type="PROSITE" id="PS50158"/>
    </source>
</evidence>
<evidence type="ECO:0000256" key="7">
    <source>
        <dbReference type="SAM" id="MobiDB-lite"/>
    </source>
</evidence>
<dbReference type="PANTHER" id="PTHR12271:SF49">
    <property type="entry name" value="TERMINAL URIDYLYLTRANSFERASE 4"/>
    <property type="match status" value="1"/>
</dbReference>
<comment type="cofactor">
    <cofactor evidence="1">
        <name>Mn(2+)</name>
        <dbReference type="ChEBI" id="CHEBI:29035"/>
    </cofactor>
</comment>
<gene>
    <name evidence="10" type="primary">TUT4</name>
</gene>
<dbReference type="Gene3D" id="3.30.460.10">
    <property type="entry name" value="Beta Polymerase, domain 2"/>
    <property type="match status" value="2"/>
</dbReference>
<keyword evidence="3" id="KW-0808">Transferase</keyword>
<dbReference type="PANTHER" id="PTHR12271">
    <property type="entry name" value="POLY A POLYMERASE CID PAP -RELATED"/>
    <property type="match status" value="1"/>
</dbReference>
<feature type="region of interest" description="Disordered" evidence="7">
    <location>
        <begin position="137"/>
        <end position="162"/>
    </location>
</feature>
<feature type="compositionally biased region" description="Low complexity" evidence="7">
    <location>
        <begin position="1359"/>
        <end position="1370"/>
    </location>
</feature>
<feature type="compositionally biased region" description="Basic and acidic residues" evidence="7">
    <location>
        <begin position="39"/>
        <end position="49"/>
    </location>
</feature>
<organism evidence="9 10">
    <name type="scientific">Pantherophis guttatus</name>
    <name type="common">Corn snake</name>
    <name type="synonym">Elaphe guttata</name>
    <dbReference type="NCBI Taxonomy" id="94885"/>
    <lineage>
        <taxon>Eukaryota</taxon>
        <taxon>Metazoa</taxon>
        <taxon>Chordata</taxon>
        <taxon>Craniata</taxon>
        <taxon>Vertebrata</taxon>
        <taxon>Euteleostomi</taxon>
        <taxon>Lepidosauria</taxon>
        <taxon>Squamata</taxon>
        <taxon>Bifurcata</taxon>
        <taxon>Unidentata</taxon>
        <taxon>Episquamata</taxon>
        <taxon>Toxicofera</taxon>
        <taxon>Serpentes</taxon>
        <taxon>Colubroidea</taxon>
        <taxon>Colubridae</taxon>
        <taxon>Colubrinae</taxon>
        <taxon>Pantherophis</taxon>
    </lineage>
</organism>
<dbReference type="Gene3D" id="1.10.1410.10">
    <property type="match status" value="2"/>
</dbReference>
<dbReference type="InterPro" id="IPR054708">
    <property type="entry name" value="MTPAP-like_central"/>
</dbReference>
<feature type="compositionally biased region" description="Basic and acidic residues" evidence="7">
    <location>
        <begin position="67"/>
        <end position="76"/>
    </location>
</feature>
<evidence type="ECO:0000256" key="6">
    <source>
        <dbReference type="PROSITE-ProRule" id="PRU00047"/>
    </source>
</evidence>
<dbReference type="SUPFAM" id="SSF81631">
    <property type="entry name" value="PAP/OAS1 substrate-binding domain"/>
    <property type="match status" value="2"/>
</dbReference>
<dbReference type="InterPro" id="IPR045100">
    <property type="entry name" value="TUT4/7_NTP_transf"/>
</dbReference>
<feature type="region of interest" description="Disordered" evidence="7">
    <location>
        <begin position="663"/>
        <end position="683"/>
    </location>
</feature>
<feature type="region of interest" description="Disordered" evidence="7">
    <location>
        <begin position="529"/>
        <end position="568"/>
    </location>
</feature>
<dbReference type="InterPro" id="IPR002058">
    <property type="entry name" value="PAP_assoc"/>
</dbReference>
<dbReference type="InterPro" id="IPR036875">
    <property type="entry name" value="Znf_CCHC_sf"/>
</dbReference>
<dbReference type="FunFam" id="3.30.460.10:FF:000005">
    <property type="entry name" value="terminal uridylyltransferase 4 isoform X1"/>
    <property type="match status" value="1"/>
</dbReference>
<keyword evidence="9" id="KW-1185">Reference proteome</keyword>